<dbReference type="InterPro" id="IPR046668">
    <property type="entry name" value="DUF6538"/>
</dbReference>
<name>A0A242N4S1_CABSO</name>
<evidence type="ECO:0000313" key="9">
    <source>
        <dbReference type="Proteomes" id="UP000195221"/>
    </source>
</evidence>
<dbReference type="CDD" id="cd01184">
    <property type="entry name" value="INT_C_like_1"/>
    <property type="match status" value="1"/>
</dbReference>
<dbReference type="PROSITE" id="PS51900">
    <property type="entry name" value="CB"/>
    <property type="match status" value="1"/>
</dbReference>
<keyword evidence="3 5" id="KW-0238">DNA-binding</keyword>
<comment type="similarity">
    <text evidence="1">Belongs to the 'phage' integrase family.</text>
</comment>
<dbReference type="EMBL" id="NBTZ01000022">
    <property type="protein sequence ID" value="OTP78660.1"/>
    <property type="molecule type" value="Genomic_DNA"/>
</dbReference>
<evidence type="ECO:0000256" key="3">
    <source>
        <dbReference type="ARBA" id="ARBA00023125"/>
    </source>
</evidence>
<dbReference type="GO" id="GO:0003677">
    <property type="term" value="F:DNA binding"/>
    <property type="evidence" value="ECO:0007669"/>
    <property type="project" value="UniProtKB-UniRule"/>
</dbReference>
<feature type="region of interest" description="Disordered" evidence="6">
    <location>
        <begin position="63"/>
        <end position="97"/>
    </location>
</feature>
<dbReference type="Gene3D" id="1.10.150.130">
    <property type="match status" value="1"/>
</dbReference>
<evidence type="ECO:0000256" key="5">
    <source>
        <dbReference type="PROSITE-ProRule" id="PRU01248"/>
    </source>
</evidence>
<dbReference type="InterPro" id="IPR013762">
    <property type="entry name" value="Integrase-like_cat_sf"/>
</dbReference>
<evidence type="ECO:0000313" key="8">
    <source>
        <dbReference type="EMBL" id="OTP78660.1"/>
    </source>
</evidence>
<dbReference type="PANTHER" id="PTHR30349:SF41">
    <property type="entry name" value="INTEGRASE_RECOMBINASE PROTEIN MJ0367-RELATED"/>
    <property type="match status" value="1"/>
</dbReference>
<proteinExistence type="inferred from homology"/>
<dbReference type="Pfam" id="PF20172">
    <property type="entry name" value="DUF6538"/>
    <property type="match status" value="1"/>
</dbReference>
<evidence type="ECO:0000256" key="2">
    <source>
        <dbReference type="ARBA" id="ARBA00022908"/>
    </source>
</evidence>
<dbReference type="RefSeq" id="WP_075358924.1">
    <property type="nucleotide sequence ID" value="NZ_MSRG01000049.1"/>
</dbReference>
<dbReference type="Pfam" id="PF24624">
    <property type="entry name" value="Int_N"/>
    <property type="match status" value="1"/>
</dbReference>
<dbReference type="AlphaFoldDB" id="A0A242N4S1"/>
<gene>
    <name evidence="8" type="ORF">PAMC26577_03475</name>
</gene>
<dbReference type="SUPFAM" id="SSF56349">
    <property type="entry name" value="DNA breaking-rejoining enzymes"/>
    <property type="match status" value="1"/>
</dbReference>
<protein>
    <submittedName>
        <fullName evidence="8">Integrase</fullName>
    </submittedName>
</protein>
<feature type="region of interest" description="Disordered" evidence="6">
    <location>
        <begin position="174"/>
        <end position="208"/>
    </location>
</feature>
<keyword evidence="4" id="KW-0233">DNA recombination</keyword>
<accession>A0A242N4S1</accession>
<evidence type="ECO:0000256" key="4">
    <source>
        <dbReference type="ARBA" id="ARBA00023172"/>
    </source>
</evidence>
<dbReference type="Gene3D" id="1.10.443.10">
    <property type="entry name" value="Intergrase catalytic core"/>
    <property type="match status" value="1"/>
</dbReference>
<keyword evidence="2" id="KW-0229">DNA integration</keyword>
<organism evidence="8 9">
    <name type="scientific">Caballeronia sordidicola</name>
    <name type="common">Burkholderia sordidicola</name>
    <dbReference type="NCBI Taxonomy" id="196367"/>
    <lineage>
        <taxon>Bacteria</taxon>
        <taxon>Pseudomonadati</taxon>
        <taxon>Pseudomonadota</taxon>
        <taxon>Betaproteobacteria</taxon>
        <taxon>Burkholderiales</taxon>
        <taxon>Burkholderiaceae</taxon>
        <taxon>Caballeronia</taxon>
    </lineage>
</organism>
<dbReference type="InterPro" id="IPR010998">
    <property type="entry name" value="Integrase_recombinase_N"/>
</dbReference>
<evidence type="ECO:0000256" key="6">
    <source>
        <dbReference type="SAM" id="MobiDB-lite"/>
    </source>
</evidence>
<dbReference type="GO" id="GO:0006310">
    <property type="term" value="P:DNA recombination"/>
    <property type="evidence" value="ECO:0007669"/>
    <property type="project" value="UniProtKB-KW"/>
</dbReference>
<sequence>MADHLIRKGATYYYRRRVPADLIATYKRPEYVLSLRTKDRREAERLVRKVDVEVDELFERLRHPQPSDNTGVRMTPQYDPDTDTWSDKPADTTPQYDPLTGKWVAVRIPTAAEAEERARIQAECEEEAFRNSAQDDAEQEAWEAKQARKALKRERLLADVANIVRSVIGATLQHSPAAPPVNPHLTKPATKSTQPASAPEKRTLTPTGGKSMHAILRLWANEKKPVPRTVETAERALNRFRDLMGDIEVPAVTKAHIVDFKDKLVAEGHSANTVNKTLNYMSIMFNHAIGQAWIDTDPAKGVRIAIKKKPKGSGRVPFSEAALNGIFAHPIYTEGIRPELGAGEAAYWLPLLGLYTGARIEELCQLAPKDIKQERYRDSKGREQTAWVMHITGTGEGQGVKNTGSDRRIPIHAELQKLGFIKYAQGQQGNRIFPRLRADKAGYEAPRWSVWWHKEMRKAGAITGGNMVFHSLRHNFKDICRECGVSKELADAIQGHSEGDSSGDYGAALYPLAPMIQALRKYRVHGVNLPS</sequence>
<evidence type="ECO:0000256" key="1">
    <source>
        <dbReference type="ARBA" id="ARBA00008857"/>
    </source>
</evidence>
<feature type="domain" description="Core-binding (CB)" evidence="7">
    <location>
        <begin position="210"/>
        <end position="289"/>
    </location>
</feature>
<dbReference type="InterPro" id="IPR044068">
    <property type="entry name" value="CB"/>
</dbReference>
<comment type="caution">
    <text evidence="8">The sequence shown here is derived from an EMBL/GenBank/DDBJ whole genome shotgun (WGS) entry which is preliminary data.</text>
</comment>
<dbReference type="InterPro" id="IPR011010">
    <property type="entry name" value="DNA_brk_join_enz"/>
</dbReference>
<dbReference type="InterPro" id="IPR050090">
    <property type="entry name" value="Tyrosine_recombinase_XerCD"/>
</dbReference>
<dbReference type="Proteomes" id="UP000195221">
    <property type="component" value="Unassembled WGS sequence"/>
</dbReference>
<dbReference type="GO" id="GO:0015074">
    <property type="term" value="P:DNA integration"/>
    <property type="evidence" value="ECO:0007669"/>
    <property type="project" value="UniProtKB-KW"/>
</dbReference>
<dbReference type="InterPro" id="IPR057084">
    <property type="entry name" value="Int_N"/>
</dbReference>
<reference evidence="8 9" key="1">
    <citation type="submission" date="2017-03" db="EMBL/GenBank/DDBJ databases">
        <title>Genome analysis of strain PAMC 26577.</title>
        <authorList>
            <person name="Oh H.-M."/>
            <person name="Yang J.-A."/>
        </authorList>
    </citation>
    <scope>NUCLEOTIDE SEQUENCE [LARGE SCALE GENOMIC DNA]</scope>
    <source>
        <strain evidence="8 9">PAMC 26577</strain>
    </source>
</reference>
<evidence type="ECO:0000259" key="7">
    <source>
        <dbReference type="PROSITE" id="PS51900"/>
    </source>
</evidence>
<dbReference type="PANTHER" id="PTHR30349">
    <property type="entry name" value="PHAGE INTEGRASE-RELATED"/>
    <property type="match status" value="1"/>
</dbReference>